<dbReference type="Proteomes" id="UP000823660">
    <property type="component" value="Unassembled WGS sequence"/>
</dbReference>
<proteinExistence type="predicted"/>
<reference evidence="1" key="1">
    <citation type="submission" date="2020-10" db="EMBL/GenBank/DDBJ databases">
        <authorList>
            <person name="Gilroy R."/>
        </authorList>
    </citation>
    <scope>NUCLEOTIDE SEQUENCE</scope>
    <source>
        <strain evidence="1">B1-15692</strain>
    </source>
</reference>
<gene>
    <name evidence="1" type="ORF">IAB99_07250</name>
</gene>
<dbReference type="AlphaFoldDB" id="A0A9D9I956"/>
<sequence>MIFQHIYLEKYDWLVSIYYAVDTYWSDRILHDLSEIGCTGRDFSKARINLESGRLDTGLTFSNPRFRESVLVIALTSSPEEFASSFDHEKGHLARQICQAFDIDPYGEEAQYLAGDINKKMFPVAKKFLCEHCRRELGIA</sequence>
<accession>A0A9D9I956</accession>
<evidence type="ECO:0000313" key="1">
    <source>
        <dbReference type="EMBL" id="MBO8467544.1"/>
    </source>
</evidence>
<protein>
    <submittedName>
        <fullName evidence="1">Uncharacterized protein</fullName>
    </submittedName>
</protein>
<name>A0A9D9I956_9BACT</name>
<comment type="caution">
    <text evidence="1">The sequence shown here is derived from an EMBL/GenBank/DDBJ whole genome shotgun (WGS) entry which is preliminary data.</text>
</comment>
<dbReference type="EMBL" id="JADIMH010000041">
    <property type="protein sequence ID" value="MBO8467544.1"/>
    <property type="molecule type" value="Genomic_DNA"/>
</dbReference>
<evidence type="ECO:0000313" key="2">
    <source>
        <dbReference type="Proteomes" id="UP000823660"/>
    </source>
</evidence>
<reference evidence="1" key="2">
    <citation type="journal article" date="2021" name="PeerJ">
        <title>Extensive microbial diversity within the chicken gut microbiome revealed by metagenomics and culture.</title>
        <authorList>
            <person name="Gilroy R."/>
            <person name="Ravi A."/>
            <person name="Getino M."/>
            <person name="Pursley I."/>
            <person name="Horton D.L."/>
            <person name="Alikhan N.F."/>
            <person name="Baker D."/>
            <person name="Gharbi K."/>
            <person name="Hall N."/>
            <person name="Watson M."/>
            <person name="Adriaenssens E.M."/>
            <person name="Foster-Nyarko E."/>
            <person name="Jarju S."/>
            <person name="Secka A."/>
            <person name="Antonio M."/>
            <person name="Oren A."/>
            <person name="Chaudhuri R.R."/>
            <person name="La Ragione R."/>
            <person name="Hildebrand F."/>
            <person name="Pallen M.J."/>
        </authorList>
    </citation>
    <scope>NUCLEOTIDE SEQUENCE</scope>
    <source>
        <strain evidence="1">B1-15692</strain>
    </source>
</reference>
<organism evidence="1 2">
    <name type="scientific">Candidatus Cryptobacteroides faecipullorum</name>
    <dbReference type="NCBI Taxonomy" id="2840764"/>
    <lineage>
        <taxon>Bacteria</taxon>
        <taxon>Pseudomonadati</taxon>
        <taxon>Bacteroidota</taxon>
        <taxon>Bacteroidia</taxon>
        <taxon>Bacteroidales</taxon>
        <taxon>Candidatus Cryptobacteroides</taxon>
    </lineage>
</organism>